<protein>
    <recommendedName>
        <fullName evidence="2">Beta-lactamase-related domain-containing protein</fullName>
    </recommendedName>
</protein>
<dbReference type="AlphaFoldDB" id="A0A1F5YQ53"/>
<gene>
    <name evidence="3" type="ORF">A3F83_07985</name>
</gene>
<dbReference type="SUPFAM" id="SSF56601">
    <property type="entry name" value="beta-lactamase/transpeptidase-like"/>
    <property type="match status" value="1"/>
</dbReference>
<dbReference type="PANTHER" id="PTHR46825:SF9">
    <property type="entry name" value="BETA-LACTAMASE-RELATED DOMAIN-CONTAINING PROTEIN"/>
    <property type="match status" value="1"/>
</dbReference>
<dbReference type="STRING" id="1817867.A3F83_07985"/>
<dbReference type="PROSITE" id="PS51257">
    <property type="entry name" value="PROKAR_LIPOPROTEIN"/>
    <property type="match status" value="1"/>
</dbReference>
<proteinExistence type="predicted"/>
<dbReference type="Gene3D" id="3.40.710.10">
    <property type="entry name" value="DD-peptidase/beta-lactamase superfamily"/>
    <property type="match status" value="1"/>
</dbReference>
<dbReference type="EMBL" id="MFIX01000187">
    <property type="protein sequence ID" value="OGG02319.1"/>
    <property type="molecule type" value="Genomic_DNA"/>
</dbReference>
<accession>A0A1F5YQ53</accession>
<feature type="non-terminal residue" evidence="3">
    <location>
        <position position="454"/>
    </location>
</feature>
<keyword evidence="1" id="KW-0732">Signal</keyword>
<evidence type="ECO:0000259" key="2">
    <source>
        <dbReference type="Pfam" id="PF00144"/>
    </source>
</evidence>
<comment type="caution">
    <text evidence="3">The sequence shown here is derived from an EMBL/GenBank/DDBJ whole genome shotgun (WGS) entry which is preliminary data.</text>
</comment>
<dbReference type="InterPro" id="IPR012338">
    <property type="entry name" value="Beta-lactam/transpept-like"/>
</dbReference>
<dbReference type="InterPro" id="IPR050491">
    <property type="entry name" value="AmpC-like"/>
</dbReference>
<evidence type="ECO:0000256" key="1">
    <source>
        <dbReference type="SAM" id="SignalP"/>
    </source>
</evidence>
<feature type="chain" id="PRO_5009522594" description="Beta-lactamase-related domain-containing protein" evidence="1">
    <location>
        <begin position="26"/>
        <end position="454"/>
    </location>
</feature>
<dbReference type="PANTHER" id="PTHR46825">
    <property type="entry name" value="D-ALANYL-D-ALANINE-CARBOXYPEPTIDASE/ENDOPEPTIDASE AMPH"/>
    <property type="match status" value="1"/>
</dbReference>
<dbReference type="Pfam" id="PF00144">
    <property type="entry name" value="Beta-lactamase"/>
    <property type="match status" value="1"/>
</dbReference>
<feature type="domain" description="Beta-lactamase-related" evidence="2">
    <location>
        <begin position="39"/>
        <end position="355"/>
    </location>
</feature>
<reference evidence="3 4" key="1">
    <citation type="journal article" date="2016" name="Nat. Commun.">
        <title>Thousands of microbial genomes shed light on interconnected biogeochemical processes in an aquifer system.</title>
        <authorList>
            <person name="Anantharaman K."/>
            <person name="Brown C.T."/>
            <person name="Hug L.A."/>
            <person name="Sharon I."/>
            <person name="Castelle C.J."/>
            <person name="Probst A.J."/>
            <person name="Thomas B.C."/>
            <person name="Singh A."/>
            <person name="Wilkins M.J."/>
            <person name="Karaoz U."/>
            <person name="Brodie E.L."/>
            <person name="Williams K.H."/>
            <person name="Hubbard S.S."/>
            <person name="Banfield J.F."/>
        </authorList>
    </citation>
    <scope>NUCLEOTIDE SEQUENCE [LARGE SCALE GENOMIC DNA]</scope>
</reference>
<dbReference type="Proteomes" id="UP000179129">
    <property type="component" value="Unassembled WGS sequence"/>
</dbReference>
<name>A0A1F5YQ53_9BACT</name>
<evidence type="ECO:0000313" key="4">
    <source>
        <dbReference type="Proteomes" id="UP000179129"/>
    </source>
</evidence>
<dbReference type="InterPro" id="IPR001466">
    <property type="entry name" value="Beta-lactam-related"/>
</dbReference>
<evidence type="ECO:0000313" key="3">
    <source>
        <dbReference type="EMBL" id="OGG02319.1"/>
    </source>
</evidence>
<organism evidence="3 4">
    <name type="scientific">Candidatus Glassbacteria bacterium RIFCSPLOWO2_12_FULL_58_11</name>
    <dbReference type="NCBI Taxonomy" id="1817867"/>
    <lineage>
        <taxon>Bacteria</taxon>
        <taxon>Candidatus Glassiibacteriota</taxon>
    </lineage>
</organism>
<feature type="signal peptide" evidence="1">
    <location>
        <begin position="1"/>
        <end position="25"/>
    </location>
</feature>
<sequence length="454" mass="50144">MKKTLALLPALLAGLLSCISSGNRAAVGGPGTVPAARIDSLVTSQLDSGGPGCAVAVYRDGAIVFEKGYGLANLDWRLPVTPATMFDIASISKQFTAACILMLAERGQLSLDDDIRKSIPEFPDYGSRIEIRHLLNHTSGIRDWVWLLALGGIPFENILSRQDLYRIIYRQQALAFAPGEQYKYSNSGYNLLALIVERVAGLPFEEFVAKEIFQPLGMRHTCILDDRRMIIPNRAFGYVPARDGGYCMEQYFNPAMVGSSNIHTTVEDLFLWDQNYYTHKAGPPDLTEKMEERGVLNDGDTIAYACGLEVRQYRGLKTVSHGGDWAGFLACMLRFPDQRFTAVCLANTQAFNPARLCHKIADLCLAESFAQAGDAALEDRPAERKPVTIDPALYNDYSGTYQAEGGKKIGVRPDSGHLTGSFEGEPEFEMLPASDNEFLLRGRNVLISFMRDEK</sequence>